<gene>
    <name evidence="1" type="ORF">GCM10010389_46140</name>
</gene>
<comment type="caution">
    <text evidence="1">The sequence shown here is derived from an EMBL/GenBank/DDBJ whole genome shotgun (WGS) entry which is preliminary data.</text>
</comment>
<evidence type="ECO:0000313" key="1">
    <source>
        <dbReference type="EMBL" id="GHA01536.1"/>
    </source>
</evidence>
<evidence type="ECO:0008006" key="3">
    <source>
        <dbReference type="Google" id="ProtNLM"/>
    </source>
</evidence>
<reference evidence="1" key="1">
    <citation type="journal article" date="2014" name="Int. J. Syst. Evol. Microbiol.">
        <title>Complete genome sequence of Corynebacterium casei LMG S-19264T (=DSM 44701T), isolated from a smear-ripened cheese.</title>
        <authorList>
            <consortium name="US DOE Joint Genome Institute (JGI-PGF)"/>
            <person name="Walter F."/>
            <person name="Albersmeier A."/>
            <person name="Kalinowski J."/>
            <person name="Ruckert C."/>
        </authorList>
    </citation>
    <scope>NUCLEOTIDE SEQUENCE</scope>
    <source>
        <strain evidence="1">JCM 5016</strain>
    </source>
</reference>
<keyword evidence="2" id="KW-1185">Reference proteome</keyword>
<reference evidence="1" key="2">
    <citation type="submission" date="2020-09" db="EMBL/GenBank/DDBJ databases">
        <authorList>
            <person name="Sun Q."/>
            <person name="Ohkuma M."/>
        </authorList>
    </citation>
    <scope>NUCLEOTIDE SEQUENCE</scope>
    <source>
        <strain evidence="1">JCM 5016</strain>
    </source>
</reference>
<evidence type="ECO:0000313" key="2">
    <source>
        <dbReference type="Proteomes" id="UP000623010"/>
    </source>
</evidence>
<protein>
    <recommendedName>
        <fullName evidence="3">HK97 gp10 family phage protein</fullName>
    </recommendedName>
</protein>
<proteinExistence type="predicted"/>
<accession>A0A918RJL9</accession>
<dbReference type="AlphaFoldDB" id="A0A918RJL9"/>
<name>A0A918RJL9_9ACTN</name>
<organism evidence="1 2">
    <name type="scientific">Streptomyces echinoruber</name>
    <dbReference type="NCBI Taxonomy" id="68898"/>
    <lineage>
        <taxon>Bacteria</taxon>
        <taxon>Bacillati</taxon>
        <taxon>Actinomycetota</taxon>
        <taxon>Actinomycetes</taxon>
        <taxon>Kitasatosporales</taxon>
        <taxon>Streptomycetaceae</taxon>
        <taxon>Streptomyces</taxon>
    </lineage>
</organism>
<dbReference type="EMBL" id="BMWH01000020">
    <property type="protein sequence ID" value="GHA01536.1"/>
    <property type="molecule type" value="Genomic_DNA"/>
</dbReference>
<dbReference type="Proteomes" id="UP000623010">
    <property type="component" value="Unassembled WGS sequence"/>
</dbReference>
<dbReference type="RefSeq" id="WP_190059380.1">
    <property type="nucleotide sequence ID" value="NZ_BMWH01000020.1"/>
</dbReference>
<sequence>MVADVRLRSGRDLARIAAELRRMNNPELKKRFRQELRAAGKPMVPAVRRAIQQIPSKQGYRADGLRGRMSRAVKLEVRTTGRDAGVRLRVDGRKMPDKQKALQAYMEGVKKPWRHPVYGNREVWVRQQPKPYFYRTVEPMGLAAQRNIQRAADAVARDLT</sequence>